<sequence length="176" mass="21001">MKKLLQSLILLFSLTCFSQYDSISVVDNKKVTKSYKLMNNGKWEKFARTDDYFVSHCETFKDEKNTFLEYRKLDPNKIVFTNGSKLNLKSLKELDLEFLDYLNKNDIEIVAKVIGPEKNYYLYKLKKKSKLKPDEKILINYLLGVKNKFEYRFALYNYDLEIENSFDFLANLFNQK</sequence>
<evidence type="ECO:0000256" key="1">
    <source>
        <dbReference type="SAM" id="SignalP"/>
    </source>
</evidence>
<feature type="signal peptide" evidence="1">
    <location>
        <begin position="1"/>
        <end position="18"/>
    </location>
</feature>
<evidence type="ECO:0000313" key="2">
    <source>
        <dbReference type="EMBL" id="MEM0541326.1"/>
    </source>
</evidence>
<dbReference type="Proteomes" id="UP001460072">
    <property type="component" value="Unassembled WGS sequence"/>
</dbReference>
<organism evidence="2 3">
    <name type="scientific">Flavobacterium aureirubrum</name>
    <dbReference type="NCBI Taxonomy" id="3133147"/>
    <lineage>
        <taxon>Bacteria</taxon>
        <taxon>Pseudomonadati</taxon>
        <taxon>Bacteroidota</taxon>
        <taxon>Flavobacteriia</taxon>
        <taxon>Flavobacteriales</taxon>
        <taxon>Flavobacteriaceae</taxon>
        <taxon>Flavobacterium</taxon>
    </lineage>
</organism>
<keyword evidence="1" id="KW-0732">Signal</keyword>
<dbReference type="EMBL" id="JBCGDO010000001">
    <property type="protein sequence ID" value="MEM0541326.1"/>
    <property type="molecule type" value="Genomic_DNA"/>
</dbReference>
<dbReference type="RefSeq" id="WP_342694557.1">
    <property type="nucleotide sequence ID" value="NZ_JBCGDO010000001.1"/>
</dbReference>
<name>A0ABU9N2I0_9FLAO</name>
<evidence type="ECO:0000313" key="3">
    <source>
        <dbReference type="Proteomes" id="UP001460072"/>
    </source>
</evidence>
<protein>
    <submittedName>
        <fullName evidence="2">Uncharacterized protein</fullName>
    </submittedName>
</protein>
<gene>
    <name evidence="2" type="ORF">WFZ85_01740</name>
</gene>
<feature type="chain" id="PRO_5045885049" evidence="1">
    <location>
        <begin position="19"/>
        <end position="176"/>
    </location>
</feature>
<reference evidence="2 3" key="1">
    <citation type="submission" date="2024-03" db="EMBL/GenBank/DDBJ databases">
        <title>Two novel species of the genus Flavobacterium exhibiting potentially degradation of complex polysaccharides.</title>
        <authorList>
            <person name="Lian X."/>
        </authorList>
    </citation>
    <scope>NUCLEOTIDE SEQUENCE [LARGE SCALE GENOMIC DNA]</scope>
    <source>
        <strain evidence="3">j3</strain>
    </source>
</reference>
<comment type="caution">
    <text evidence="2">The sequence shown here is derived from an EMBL/GenBank/DDBJ whole genome shotgun (WGS) entry which is preliminary data.</text>
</comment>
<proteinExistence type="predicted"/>
<accession>A0ABU9N2I0</accession>
<keyword evidence="3" id="KW-1185">Reference proteome</keyword>